<gene>
    <name evidence="10" type="primary">cydC</name>
    <name evidence="10" type="ORF">OB236_13355</name>
</gene>
<dbReference type="Proteomes" id="UP001652445">
    <property type="component" value="Unassembled WGS sequence"/>
</dbReference>
<keyword evidence="11" id="KW-1185">Reference proteome</keyword>
<keyword evidence="3" id="KW-0547">Nucleotide-binding</keyword>
<dbReference type="Gene3D" id="1.20.1560.10">
    <property type="entry name" value="ABC transporter type 1, transmembrane domain"/>
    <property type="match status" value="1"/>
</dbReference>
<dbReference type="InterPro" id="IPR017871">
    <property type="entry name" value="ABC_transporter-like_CS"/>
</dbReference>
<evidence type="ECO:0000256" key="3">
    <source>
        <dbReference type="ARBA" id="ARBA00022741"/>
    </source>
</evidence>
<dbReference type="InterPro" id="IPR039421">
    <property type="entry name" value="Type_1_exporter"/>
</dbReference>
<keyword evidence="6 7" id="KW-0472">Membrane</keyword>
<dbReference type="RefSeq" id="WP_262684415.1">
    <property type="nucleotide sequence ID" value="NZ_JAOQIO010000038.1"/>
</dbReference>
<keyword evidence="5 7" id="KW-1133">Transmembrane helix</keyword>
<feature type="transmembrane region" description="Helical" evidence="7">
    <location>
        <begin position="173"/>
        <end position="196"/>
    </location>
</feature>
<reference evidence="10 11" key="1">
    <citation type="submission" date="2022-09" db="EMBL/GenBank/DDBJ databases">
        <authorList>
            <person name="Han X.L."/>
            <person name="Wang Q."/>
            <person name="Lu T."/>
        </authorList>
    </citation>
    <scope>NUCLEOTIDE SEQUENCE [LARGE SCALE GENOMIC DNA]</scope>
    <source>
        <strain evidence="10 11">WQ 127069</strain>
    </source>
</reference>
<comment type="caution">
    <text evidence="10">The sequence shown here is derived from an EMBL/GenBank/DDBJ whole genome shotgun (WGS) entry which is preliminary data.</text>
</comment>
<evidence type="ECO:0000256" key="5">
    <source>
        <dbReference type="ARBA" id="ARBA00022989"/>
    </source>
</evidence>
<feature type="transmembrane region" description="Helical" evidence="7">
    <location>
        <begin position="68"/>
        <end position="87"/>
    </location>
</feature>
<dbReference type="PROSITE" id="PS50893">
    <property type="entry name" value="ABC_TRANSPORTER_2"/>
    <property type="match status" value="1"/>
</dbReference>
<dbReference type="InterPro" id="IPR003593">
    <property type="entry name" value="AAA+_ATPase"/>
</dbReference>
<evidence type="ECO:0000313" key="10">
    <source>
        <dbReference type="EMBL" id="MCU6793104.1"/>
    </source>
</evidence>
<feature type="domain" description="ABC transporter" evidence="8">
    <location>
        <begin position="358"/>
        <end position="592"/>
    </location>
</feature>
<dbReference type="InterPro" id="IPR027417">
    <property type="entry name" value="P-loop_NTPase"/>
</dbReference>
<comment type="subcellular location">
    <subcellularLocation>
        <location evidence="1">Cell membrane</location>
        <topology evidence="1">Multi-pass membrane protein</topology>
    </subcellularLocation>
</comment>
<evidence type="ECO:0000256" key="6">
    <source>
        <dbReference type="ARBA" id="ARBA00023136"/>
    </source>
</evidence>
<dbReference type="Pfam" id="PF00005">
    <property type="entry name" value="ABC_tran"/>
    <property type="match status" value="1"/>
</dbReference>
<evidence type="ECO:0000256" key="7">
    <source>
        <dbReference type="SAM" id="Phobius"/>
    </source>
</evidence>
<dbReference type="PROSITE" id="PS00211">
    <property type="entry name" value="ABC_TRANSPORTER_1"/>
    <property type="match status" value="1"/>
</dbReference>
<evidence type="ECO:0000256" key="2">
    <source>
        <dbReference type="ARBA" id="ARBA00022692"/>
    </source>
</evidence>
<organism evidence="10 11">
    <name type="scientific">Paenibacillus baimaensis</name>
    <dbReference type="NCBI Taxonomy" id="2982185"/>
    <lineage>
        <taxon>Bacteria</taxon>
        <taxon>Bacillati</taxon>
        <taxon>Bacillota</taxon>
        <taxon>Bacilli</taxon>
        <taxon>Bacillales</taxon>
        <taxon>Paenibacillaceae</taxon>
        <taxon>Paenibacillus</taxon>
    </lineage>
</organism>
<feature type="domain" description="ABC transmembrane type-1" evidence="9">
    <location>
        <begin position="33"/>
        <end position="317"/>
    </location>
</feature>
<protein>
    <submittedName>
        <fullName evidence="10">Thiol reductant ABC exporter subunit CydC</fullName>
    </submittedName>
</protein>
<accession>A0ABT2UHI2</accession>
<dbReference type="PANTHER" id="PTHR24221">
    <property type="entry name" value="ATP-BINDING CASSETTE SUB-FAMILY B"/>
    <property type="match status" value="1"/>
</dbReference>
<evidence type="ECO:0000313" key="11">
    <source>
        <dbReference type="Proteomes" id="UP001652445"/>
    </source>
</evidence>
<keyword evidence="2 7" id="KW-0812">Transmembrane</keyword>
<dbReference type="PANTHER" id="PTHR24221:SF653">
    <property type="entry name" value="TRANSPORT ATP-BINDING PROTEIN CYDC"/>
    <property type="match status" value="1"/>
</dbReference>
<feature type="transmembrane region" description="Helical" evidence="7">
    <location>
        <begin position="290"/>
        <end position="312"/>
    </location>
</feature>
<dbReference type="CDD" id="cd03247">
    <property type="entry name" value="ABCC_cytochrome_bd"/>
    <property type="match status" value="1"/>
</dbReference>
<dbReference type="InterPro" id="IPR011527">
    <property type="entry name" value="ABC1_TM_dom"/>
</dbReference>
<evidence type="ECO:0000259" key="9">
    <source>
        <dbReference type="PROSITE" id="PS50929"/>
    </source>
</evidence>
<dbReference type="NCBIfam" id="TIGR02868">
    <property type="entry name" value="CydC"/>
    <property type="match status" value="1"/>
</dbReference>
<dbReference type="SUPFAM" id="SSF52540">
    <property type="entry name" value="P-loop containing nucleoside triphosphate hydrolases"/>
    <property type="match status" value="1"/>
</dbReference>
<feature type="transmembrane region" description="Helical" evidence="7">
    <location>
        <begin position="144"/>
        <end position="167"/>
    </location>
</feature>
<dbReference type="InterPro" id="IPR036640">
    <property type="entry name" value="ABC1_TM_sf"/>
</dbReference>
<dbReference type="EMBL" id="JAOQIO010000038">
    <property type="protein sequence ID" value="MCU6793104.1"/>
    <property type="molecule type" value="Genomic_DNA"/>
</dbReference>
<dbReference type="SMART" id="SM00382">
    <property type="entry name" value="AAA"/>
    <property type="match status" value="1"/>
</dbReference>
<dbReference type="Pfam" id="PF00664">
    <property type="entry name" value="ABC_membrane"/>
    <property type="match status" value="1"/>
</dbReference>
<dbReference type="InterPro" id="IPR003439">
    <property type="entry name" value="ABC_transporter-like_ATP-bd"/>
</dbReference>
<feature type="transmembrane region" description="Helical" evidence="7">
    <location>
        <begin position="28"/>
        <end position="56"/>
    </location>
</feature>
<proteinExistence type="predicted"/>
<dbReference type="PROSITE" id="PS50929">
    <property type="entry name" value="ABC_TM1F"/>
    <property type="match status" value="1"/>
</dbReference>
<feature type="transmembrane region" description="Helical" evidence="7">
    <location>
        <begin position="260"/>
        <end position="278"/>
    </location>
</feature>
<evidence type="ECO:0000256" key="4">
    <source>
        <dbReference type="ARBA" id="ARBA00022840"/>
    </source>
</evidence>
<name>A0ABT2UHI2_9BACL</name>
<dbReference type="SUPFAM" id="SSF90123">
    <property type="entry name" value="ABC transporter transmembrane region"/>
    <property type="match status" value="1"/>
</dbReference>
<dbReference type="InterPro" id="IPR014223">
    <property type="entry name" value="ABC_CydC/D"/>
</dbReference>
<sequence>MKQSSMKQGNVKQDATKERWLSPYLRPFVGSFLLIIGLGVSTLAASAALTFTSGYLISKAALRPENILMVYVPIVAVRTFGISKAVLHYVERLAGHHAVLRILSLMRVRLYRMIEPHALNFFAKFRTGDLLGLLADDIEQLQHLYLRTLFPSAAALILYGVIIALLGTMDMSFAFLIMIYLGSLLFAMPLISLLLTNKRQKQLQHRHGQLYQKLTDAIVGMADWNGSGRQSDFIESYEVNERFAADADQAIRRWERWRTFIGQCIAGIALLSVVIWANNQVSGHHIPVTWLAALVLVVYPVLDIFLSVMSLADKLPQYKNSLVRLQTIDESMPPSSADKNETVQSVNGQPASLDTIHIQLNNISFRYDQADAWIVKDLSLDIPQGKKIAIIGRSGAGKSTLLKLLLGAISPNSGIVTVNGLEIDSFDQPLQRYIAVLNQNPYLFDTTVANNIRLSNKTANNQQLQQAMEQAKLTSLIQELPLGERTMMHEAGKRFSGGERQRVALARILLQPCPVVLLDEPTLGLDPRTEKDLLSTVFHALEGKSIVWVTHHLVGIERMDEIICMEDGEITMRGTHHQLLESSPRYRKLYALDKPSLYA</sequence>
<evidence type="ECO:0000259" key="8">
    <source>
        <dbReference type="PROSITE" id="PS50893"/>
    </source>
</evidence>
<dbReference type="Gene3D" id="3.40.50.300">
    <property type="entry name" value="P-loop containing nucleotide triphosphate hydrolases"/>
    <property type="match status" value="1"/>
</dbReference>
<keyword evidence="4" id="KW-0067">ATP-binding</keyword>
<evidence type="ECO:0000256" key="1">
    <source>
        <dbReference type="ARBA" id="ARBA00004651"/>
    </source>
</evidence>